<sequence>MRLAAFNESQNITQPVPSHPAPAFLSSNYVDSNIDITGTLLSLPALMDKPQSLNFPSSTDPSFVLQNISATNVNELLHTKGYVPSIQVKDMGKALAAHIRTCIGTGFDSPQEEKLIQTDLLACIITYAAVNLNTKIADYSVASHGSTIPLIVYREVQEDWDYSRNSDNYLLTNTTKTIQDDLDEAFSNQQHKNIMAIKTPVAQFTQQDKHTIADAVANDTLLLDKWAFTNKKGHKCSTFAWLSGHPSPKKSIPPTTSFSPSIGQKCPLEEDQDINTDNLMHMDKLQALKRCLPLPQSTINANLDMWTETINKYLENTRLTHNDVNPTTLHALTVQTTEKLMKCEYFINKARKLARSKDQNASLDFADERYRSLQNEIDLNTRAHPQDIPM</sequence>
<reference evidence="1 2" key="1">
    <citation type="submission" date="2014-02" db="EMBL/GenBank/DDBJ databases">
        <title>Transposable element dynamics among asymbiotic and ectomycorrhizal Amanita fungi.</title>
        <authorList>
            <consortium name="DOE Joint Genome Institute"/>
            <person name="Hess J."/>
            <person name="Skrede I."/>
            <person name="Wolfe B."/>
            <person name="LaButti K."/>
            <person name="Ohm R.A."/>
            <person name="Grigoriev I.V."/>
            <person name="Pringle A."/>
        </authorList>
    </citation>
    <scope>NUCLEOTIDE SEQUENCE [LARGE SCALE GENOMIC DNA]</scope>
    <source>
        <strain evidence="1 2">SKay4041</strain>
    </source>
</reference>
<evidence type="ECO:0000313" key="2">
    <source>
        <dbReference type="Proteomes" id="UP000242287"/>
    </source>
</evidence>
<keyword evidence="2" id="KW-1185">Reference proteome</keyword>
<name>A0A2A9NC00_9AGAR</name>
<evidence type="ECO:0000313" key="1">
    <source>
        <dbReference type="EMBL" id="PFH45260.1"/>
    </source>
</evidence>
<protein>
    <submittedName>
        <fullName evidence="1">Uncharacterized protein</fullName>
    </submittedName>
</protein>
<dbReference type="EMBL" id="KZ302463">
    <property type="protein sequence ID" value="PFH45260.1"/>
    <property type="molecule type" value="Genomic_DNA"/>
</dbReference>
<dbReference type="Proteomes" id="UP000242287">
    <property type="component" value="Unassembled WGS sequence"/>
</dbReference>
<proteinExistence type="predicted"/>
<accession>A0A2A9NC00</accession>
<gene>
    <name evidence="1" type="ORF">AMATHDRAFT_9634</name>
</gene>
<dbReference type="AlphaFoldDB" id="A0A2A9NC00"/>
<organism evidence="1 2">
    <name type="scientific">Amanita thiersii Skay4041</name>
    <dbReference type="NCBI Taxonomy" id="703135"/>
    <lineage>
        <taxon>Eukaryota</taxon>
        <taxon>Fungi</taxon>
        <taxon>Dikarya</taxon>
        <taxon>Basidiomycota</taxon>
        <taxon>Agaricomycotina</taxon>
        <taxon>Agaricomycetes</taxon>
        <taxon>Agaricomycetidae</taxon>
        <taxon>Agaricales</taxon>
        <taxon>Pluteineae</taxon>
        <taxon>Amanitaceae</taxon>
        <taxon>Amanita</taxon>
    </lineage>
</organism>